<evidence type="ECO:0000313" key="25">
    <source>
        <dbReference type="EMBL" id="KAG8378186.1"/>
    </source>
</evidence>
<dbReference type="Pfam" id="PF07714">
    <property type="entry name" value="PK_Tyr_Ser-Thr"/>
    <property type="match status" value="1"/>
</dbReference>
<dbReference type="SMART" id="SM00179">
    <property type="entry name" value="EGF_CA"/>
    <property type="match status" value="1"/>
</dbReference>
<dbReference type="CDD" id="cd00054">
    <property type="entry name" value="EGF_CA"/>
    <property type="match status" value="1"/>
</dbReference>
<keyword evidence="2" id="KW-0723">Serine/threonine-protein kinase</keyword>
<keyword evidence="15" id="KW-0325">Glycoprotein</keyword>
<dbReference type="Gene3D" id="1.10.510.10">
    <property type="entry name" value="Transferase(Phosphotransferase) domain 1"/>
    <property type="match status" value="2"/>
</dbReference>
<feature type="binding site" evidence="20">
    <location>
        <position position="1143"/>
    </location>
    <ligand>
        <name>ATP</name>
        <dbReference type="ChEBI" id="CHEBI:30616"/>
    </ligand>
</feature>
<comment type="catalytic activity">
    <reaction evidence="16">
        <text>L-seryl-[protein] + ATP = O-phospho-L-seryl-[protein] + ADP + H(+)</text>
        <dbReference type="Rhea" id="RHEA:17989"/>
        <dbReference type="Rhea" id="RHEA-COMP:9863"/>
        <dbReference type="Rhea" id="RHEA-COMP:11604"/>
        <dbReference type="ChEBI" id="CHEBI:15378"/>
        <dbReference type="ChEBI" id="CHEBI:29999"/>
        <dbReference type="ChEBI" id="CHEBI:30616"/>
        <dbReference type="ChEBI" id="CHEBI:83421"/>
        <dbReference type="ChEBI" id="CHEBI:456216"/>
    </reaction>
</comment>
<keyword evidence="8" id="KW-0677">Repeat</keyword>
<feature type="chain" id="PRO_5043552049" evidence="22">
    <location>
        <begin position="24"/>
        <end position="1439"/>
    </location>
</feature>
<feature type="domain" description="Protein kinase" evidence="23">
    <location>
        <begin position="1114"/>
        <end position="1396"/>
    </location>
</feature>
<dbReference type="EMBL" id="WHWC01000008">
    <property type="protein sequence ID" value="KAG8378186.1"/>
    <property type="molecule type" value="Genomic_DNA"/>
</dbReference>
<comment type="function">
    <text evidence="18">Serine/threonine-protein kinase that may function as a signaling receptor of extracellular matrix component. Binding to pectin may have significance in the control of cell expansion, morphogenesis and development.</text>
</comment>
<keyword evidence="13 21" id="KW-0472">Membrane</keyword>
<dbReference type="SUPFAM" id="SSF57196">
    <property type="entry name" value="EGF/Laminin"/>
    <property type="match status" value="1"/>
</dbReference>
<evidence type="ECO:0000256" key="10">
    <source>
        <dbReference type="ARBA" id="ARBA00022777"/>
    </source>
</evidence>
<comment type="caution">
    <text evidence="25">The sequence shown here is derived from an EMBL/GenBank/DDBJ whole genome shotgun (WGS) entry which is preliminary data.</text>
</comment>
<keyword evidence="10" id="KW-0418">Kinase</keyword>
<evidence type="ECO:0000256" key="14">
    <source>
        <dbReference type="ARBA" id="ARBA00023157"/>
    </source>
</evidence>
<evidence type="ECO:0000256" key="16">
    <source>
        <dbReference type="ARBA" id="ARBA00047558"/>
    </source>
</evidence>
<evidence type="ECO:0000256" key="11">
    <source>
        <dbReference type="ARBA" id="ARBA00022840"/>
    </source>
</evidence>
<dbReference type="InterPro" id="IPR008271">
    <property type="entry name" value="Ser/Thr_kinase_AS"/>
</dbReference>
<evidence type="ECO:0000256" key="9">
    <source>
        <dbReference type="ARBA" id="ARBA00022741"/>
    </source>
</evidence>
<keyword evidence="14 19" id="KW-1015">Disulfide bond</keyword>
<comment type="caution">
    <text evidence="19">Lacks conserved residue(s) required for the propagation of feature annotation.</text>
</comment>
<gene>
    <name evidence="25" type="ORF">BUALT_Bualt08G0111700</name>
</gene>
<dbReference type="CDD" id="cd14066">
    <property type="entry name" value="STKc_IRAK"/>
    <property type="match status" value="2"/>
</dbReference>
<dbReference type="InterPro" id="IPR018097">
    <property type="entry name" value="EGF_Ca-bd_CS"/>
</dbReference>
<feature type="signal peptide" evidence="22">
    <location>
        <begin position="1"/>
        <end position="23"/>
    </location>
</feature>
<evidence type="ECO:0000256" key="20">
    <source>
        <dbReference type="PROSITE-ProRule" id="PRU10141"/>
    </source>
</evidence>
<dbReference type="PROSITE" id="PS00107">
    <property type="entry name" value="PROTEIN_KINASE_ATP"/>
    <property type="match status" value="2"/>
</dbReference>
<keyword evidence="9 20" id="KW-0547">Nucleotide-binding</keyword>
<evidence type="ECO:0000256" key="5">
    <source>
        <dbReference type="ARBA" id="ARBA00022679"/>
    </source>
</evidence>
<dbReference type="FunFam" id="2.10.25.10:FF:000038">
    <property type="entry name" value="Fibrillin 2"/>
    <property type="match status" value="1"/>
</dbReference>
<dbReference type="Gene3D" id="2.10.25.10">
    <property type="entry name" value="Laminin"/>
    <property type="match status" value="1"/>
</dbReference>
<feature type="domain" description="EGF-like" evidence="24">
    <location>
        <begin position="987"/>
        <end position="1019"/>
    </location>
</feature>
<dbReference type="FunFam" id="3.30.200.20:FF:000043">
    <property type="entry name" value="Wall-associated receptor kinase 2"/>
    <property type="match status" value="2"/>
</dbReference>
<sequence>MHIMINLVLKLTLMVAIFTNTESNIQPNNNCPTTCGNVTVQFPFGLNPNCYLNETYSIFCNQSHNPPKPFLQPNNLEVLGISLEDHTLRVAIPVVRDCYDSNGDGKGRGQTPRVVLQTNFTISGEANRFTVVGCDTMAFLRQDKGENYTTACLAFCDSVSSVTNGSCAGAGCCHTHIPNRKDFIISVTSVDEYANVWNFNPCGYAFVVEMKAFNFSSLDLKDLQKRETMPVVLDWSVGNGSFRRARKYASTYACKSNSSEARDSKDGSGYQCSCKSGFEGNPYLVNGCQGLVLSVETRDHHDVLDHDWRNYGHHRDLVDFDHIGKGVCIGLLAIVTGSSWIYWIFKKRKLEKMRQKFFKQNGGLLLQQKLSSHKGSNAQLIIFTSEDLKRATNNYDERQVIGHGAYGTVYKGTLSDNRVVAIKKSKISDQRQNEQFINEVVIVSQINHRNVVKLLGGCFETEVPLLVYEFITNGTLFAHIHSRLPHLSWDIRLKIAVETAGALAYLHSATSVPIIHRDIKTANILLAPGYTAKVSDFGASRLIPLDHSQLTTIVQGTFGYLDPEYFHSSQLTDKSDVYSFGVVLAELLTGQKAISFDREEREINLATYFLNAMREDKVLQILDVGLLRDDRIEQIKRVAMVAEWCLRVKSEERPSMKDVANDLEAVRAVENLNQEEMKDLFNHNPLLNFDGASATIIMNLLLKLILILVSILLFTATQSISQPNNNCPTTCGNVAVPFPFGLNPGCYLNETYSIFCNETFKPPKPFLQPNNLEVLGISLEDHTLRVATPVARDCYVHKGNETEDGQKSRAVLETNFTVSDTANRFTAVGCDALAFLRNYKGENYNTGCLAFCDRLSSVTNGSCSGAGCCQTSIPPNMRDFTTSVTSVYDHQDVWNFNPCGYAFVVETEAFNFSSLDLKDFQKRETVSVVLNWSVGNGSFRQARKDASTYACKADSSEARDSKDGSGYNCVCKAGFEGNPYLVDGCKDIDECKTLDPCIGKCTNLPGNFSCSCLPGYKGDGKKNGTGCLSIPQSKGYLLSIYIVLGVVIGILVIVVVSSWVYWIFKHRKLEKMRQKFFKQNGGLLLQQKLSSHNESNAPLKIFTLEDLKKATNNYNECQVIGQGAYGTVYKGILPDNRVVAIKKSKISGQKQNEQFINELIIVSQINHRNVVKLVGCCLETEVPLLVYEFITNGTLFEHIHSRDPRLPWDIRLKLATETAGVLAYLHSAISVPIIHRDIKTANILLDDSYTAKVSDFGASRLIPLDHSELTTIVQGTFGYLDPEYFHSSQLTEKSDVYSFGVVLAELLTGQKAISFDREEREINLATYFLNAMREDKVLQILDDGLLRDDRIEQIKQVAEVAEWCLQVKSEERPSMKEVAMDLEAVRAGENLNHEEMGHLFNHNSPLNFDGVSTNVNPDDSSQYDSIKDHQALVSLSYGR</sequence>
<dbReference type="InterPro" id="IPR017441">
    <property type="entry name" value="Protein_kinase_ATP_BS"/>
</dbReference>
<dbReference type="InterPro" id="IPR001881">
    <property type="entry name" value="EGF-like_Ca-bd_dom"/>
</dbReference>
<keyword evidence="26" id="KW-1185">Reference proteome</keyword>
<dbReference type="FunFam" id="1.10.510.10:FF:000084">
    <property type="entry name" value="Wall-associated receptor kinase 2"/>
    <property type="match status" value="2"/>
</dbReference>
<dbReference type="GO" id="GO:0030247">
    <property type="term" value="F:polysaccharide binding"/>
    <property type="evidence" value="ECO:0007669"/>
    <property type="project" value="InterPro"/>
</dbReference>
<dbReference type="InterPro" id="IPR000719">
    <property type="entry name" value="Prot_kinase_dom"/>
</dbReference>
<dbReference type="Proteomes" id="UP000826271">
    <property type="component" value="Unassembled WGS sequence"/>
</dbReference>
<keyword evidence="12 21" id="KW-1133">Transmembrane helix</keyword>
<dbReference type="Pfam" id="PF13947">
    <property type="entry name" value="GUB_WAK_bind"/>
    <property type="match status" value="2"/>
</dbReference>
<evidence type="ECO:0000256" key="6">
    <source>
        <dbReference type="ARBA" id="ARBA00022692"/>
    </source>
</evidence>
<dbReference type="GO" id="GO:0005886">
    <property type="term" value="C:plasma membrane"/>
    <property type="evidence" value="ECO:0007669"/>
    <property type="project" value="TreeGrafter"/>
</dbReference>
<dbReference type="InterPro" id="IPR000152">
    <property type="entry name" value="EGF-type_Asp/Asn_hydroxyl_site"/>
</dbReference>
<dbReference type="Pfam" id="PF00069">
    <property type="entry name" value="Pkinase"/>
    <property type="match status" value="1"/>
</dbReference>
<dbReference type="PANTHER" id="PTHR27005">
    <property type="entry name" value="WALL-ASSOCIATED RECEPTOR KINASE-LIKE 21"/>
    <property type="match status" value="1"/>
</dbReference>
<dbReference type="PROSITE" id="PS50026">
    <property type="entry name" value="EGF_3"/>
    <property type="match status" value="1"/>
</dbReference>
<feature type="transmembrane region" description="Helical" evidence="21">
    <location>
        <begin position="1036"/>
        <end position="1064"/>
    </location>
</feature>
<evidence type="ECO:0000256" key="12">
    <source>
        <dbReference type="ARBA" id="ARBA00022989"/>
    </source>
</evidence>
<protein>
    <submittedName>
        <fullName evidence="25">Uncharacterized protein</fullName>
    </submittedName>
</protein>
<dbReference type="PROSITE" id="PS00108">
    <property type="entry name" value="PROTEIN_KINASE_ST"/>
    <property type="match status" value="2"/>
</dbReference>
<dbReference type="InterPro" id="IPR000742">
    <property type="entry name" value="EGF"/>
</dbReference>
<evidence type="ECO:0000256" key="17">
    <source>
        <dbReference type="ARBA" id="ARBA00047951"/>
    </source>
</evidence>
<keyword evidence="4" id="KW-0597">Phosphoprotein</keyword>
<dbReference type="GO" id="GO:0007166">
    <property type="term" value="P:cell surface receptor signaling pathway"/>
    <property type="evidence" value="ECO:0007669"/>
    <property type="project" value="InterPro"/>
</dbReference>
<evidence type="ECO:0000256" key="4">
    <source>
        <dbReference type="ARBA" id="ARBA00022553"/>
    </source>
</evidence>
<dbReference type="InterPro" id="IPR045274">
    <property type="entry name" value="WAK-like"/>
</dbReference>
<evidence type="ECO:0000256" key="18">
    <source>
        <dbReference type="ARBA" id="ARBA00058961"/>
    </source>
</evidence>
<evidence type="ECO:0000256" key="19">
    <source>
        <dbReference type="PROSITE-ProRule" id="PRU00076"/>
    </source>
</evidence>
<keyword evidence="11 20" id="KW-0067">ATP-binding</keyword>
<dbReference type="GO" id="GO:0004674">
    <property type="term" value="F:protein serine/threonine kinase activity"/>
    <property type="evidence" value="ECO:0007669"/>
    <property type="project" value="UniProtKB-KW"/>
</dbReference>
<evidence type="ECO:0000256" key="1">
    <source>
        <dbReference type="ARBA" id="ARBA00004479"/>
    </source>
</evidence>
<evidence type="ECO:0000256" key="8">
    <source>
        <dbReference type="ARBA" id="ARBA00022737"/>
    </source>
</evidence>
<dbReference type="GO" id="GO:0005509">
    <property type="term" value="F:calcium ion binding"/>
    <property type="evidence" value="ECO:0007669"/>
    <property type="project" value="InterPro"/>
</dbReference>
<comment type="catalytic activity">
    <reaction evidence="17">
        <text>L-threonyl-[protein] + ATP = O-phospho-L-threonyl-[protein] + ADP + H(+)</text>
        <dbReference type="Rhea" id="RHEA:46608"/>
        <dbReference type="Rhea" id="RHEA-COMP:11060"/>
        <dbReference type="Rhea" id="RHEA-COMP:11605"/>
        <dbReference type="ChEBI" id="CHEBI:15378"/>
        <dbReference type="ChEBI" id="CHEBI:30013"/>
        <dbReference type="ChEBI" id="CHEBI:30616"/>
        <dbReference type="ChEBI" id="CHEBI:61977"/>
        <dbReference type="ChEBI" id="CHEBI:456216"/>
    </reaction>
</comment>
<proteinExistence type="predicted"/>
<evidence type="ECO:0000259" key="24">
    <source>
        <dbReference type="PROSITE" id="PS50026"/>
    </source>
</evidence>
<evidence type="ECO:0000256" key="21">
    <source>
        <dbReference type="SAM" id="Phobius"/>
    </source>
</evidence>
<dbReference type="InterPro" id="IPR013695">
    <property type="entry name" value="WAK"/>
</dbReference>
<evidence type="ECO:0000256" key="3">
    <source>
        <dbReference type="ARBA" id="ARBA00022536"/>
    </source>
</evidence>
<evidence type="ECO:0000259" key="23">
    <source>
        <dbReference type="PROSITE" id="PS50011"/>
    </source>
</evidence>
<evidence type="ECO:0000256" key="22">
    <source>
        <dbReference type="SAM" id="SignalP"/>
    </source>
</evidence>
<accession>A0AAV6X5V9</accession>
<dbReference type="SUPFAM" id="SSF56112">
    <property type="entry name" value="Protein kinase-like (PK-like)"/>
    <property type="match status" value="2"/>
</dbReference>
<name>A0AAV6X5V9_9LAMI</name>
<dbReference type="PANTHER" id="PTHR27005:SF283">
    <property type="entry name" value="OS02G0633066 PROTEIN"/>
    <property type="match status" value="1"/>
</dbReference>
<keyword evidence="7 22" id="KW-0732">Signal</keyword>
<keyword evidence="3 19" id="KW-0245">EGF-like domain</keyword>
<comment type="subcellular location">
    <subcellularLocation>
        <location evidence="1">Membrane</location>
        <topology evidence="1">Single-pass type I membrane protein</topology>
    </subcellularLocation>
</comment>
<dbReference type="PROSITE" id="PS00010">
    <property type="entry name" value="ASX_HYDROXYL"/>
    <property type="match status" value="1"/>
</dbReference>
<dbReference type="GO" id="GO:0005524">
    <property type="term" value="F:ATP binding"/>
    <property type="evidence" value="ECO:0007669"/>
    <property type="project" value="UniProtKB-UniRule"/>
</dbReference>
<dbReference type="SMART" id="SM00181">
    <property type="entry name" value="EGF"/>
    <property type="match status" value="2"/>
</dbReference>
<dbReference type="PROSITE" id="PS01187">
    <property type="entry name" value="EGF_CA"/>
    <property type="match status" value="1"/>
</dbReference>
<evidence type="ECO:0000256" key="15">
    <source>
        <dbReference type="ARBA" id="ARBA00023180"/>
    </source>
</evidence>
<feature type="binding site" evidence="20">
    <location>
        <position position="424"/>
    </location>
    <ligand>
        <name>ATP</name>
        <dbReference type="ChEBI" id="CHEBI:30616"/>
    </ligand>
</feature>
<dbReference type="SMART" id="SM00220">
    <property type="entry name" value="S_TKc"/>
    <property type="match status" value="2"/>
</dbReference>
<evidence type="ECO:0000256" key="13">
    <source>
        <dbReference type="ARBA" id="ARBA00023136"/>
    </source>
</evidence>
<evidence type="ECO:0000313" key="26">
    <source>
        <dbReference type="Proteomes" id="UP000826271"/>
    </source>
</evidence>
<evidence type="ECO:0000256" key="7">
    <source>
        <dbReference type="ARBA" id="ARBA00022729"/>
    </source>
</evidence>
<keyword evidence="6 21" id="KW-0812">Transmembrane</keyword>
<dbReference type="InterPro" id="IPR001245">
    <property type="entry name" value="Ser-Thr/Tyr_kinase_cat_dom"/>
</dbReference>
<dbReference type="Pfam" id="PF08488">
    <property type="entry name" value="WAK"/>
    <property type="match status" value="1"/>
</dbReference>
<feature type="domain" description="Protein kinase" evidence="23">
    <location>
        <begin position="395"/>
        <end position="666"/>
    </location>
</feature>
<keyword evidence="5" id="KW-0808">Transferase</keyword>
<dbReference type="PROSITE" id="PS50011">
    <property type="entry name" value="PROTEIN_KINASE_DOM"/>
    <property type="match status" value="2"/>
</dbReference>
<reference evidence="25" key="1">
    <citation type="submission" date="2019-10" db="EMBL/GenBank/DDBJ databases">
        <authorList>
            <person name="Zhang R."/>
            <person name="Pan Y."/>
            <person name="Wang J."/>
            <person name="Ma R."/>
            <person name="Yu S."/>
        </authorList>
    </citation>
    <scope>NUCLEOTIDE SEQUENCE</scope>
    <source>
        <strain evidence="25">LA-IB0</strain>
        <tissue evidence="25">Leaf</tissue>
    </source>
</reference>
<dbReference type="InterPro" id="IPR025287">
    <property type="entry name" value="WAK_GUB"/>
</dbReference>
<feature type="disulfide bond" evidence="19">
    <location>
        <begin position="991"/>
        <end position="1001"/>
    </location>
</feature>
<dbReference type="Gene3D" id="3.30.200.20">
    <property type="entry name" value="Phosphorylase Kinase, domain 1"/>
    <property type="match status" value="2"/>
</dbReference>
<feature type="transmembrane region" description="Helical" evidence="21">
    <location>
        <begin position="696"/>
        <end position="716"/>
    </location>
</feature>
<evidence type="ECO:0000256" key="2">
    <source>
        <dbReference type="ARBA" id="ARBA00022527"/>
    </source>
</evidence>
<dbReference type="InterPro" id="IPR011009">
    <property type="entry name" value="Kinase-like_dom_sf"/>
</dbReference>
<organism evidence="25 26">
    <name type="scientific">Buddleja alternifolia</name>
    <dbReference type="NCBI Taxonomy" id="168488"/>
    <lineage>
        <taxon>Eukaryota</taxon>
        <taxon>Viridiplantae</taxon>
        <taxon>Streptophyta</taxon>
        <taxon>Embryophyta</taxon>
        <taxon>Tracheophyta</taxon>
        <taxon>Spermatophyta</taxon>
        <taxon>Magnoliopsida</taxon>
        <taxon>eudicotyledons</taxon>
        <taxon>Gunneridae</taxon>
        <taxon>Pentapetalae</taxon>
        <taxon>asterids</taxon>
        <taxon>lamiids</taxon>
        <taxon>Lamiales</taxon>
        <taxon>Scrophulariaceae</taxon>
        <taxon>Buddlejeae</taxon>
        <taxon>Buddleja</taxon>
    </lineage>
</organism>